<comment type="caution">
    <text evidence="1">The sequence shown here is derived from an EMBL/GenBank/DDBJ whole genome shotgun (WGS) entry which is preliminary data.</text>
</comment>
<sequence length="151" mass="17276">MIDNTDVLKEIYTLSQAGKTGTVFITTTENRACHILLENGRVVALSHGSLRGEQVLKHWFNLDIERYSFKPNLKMPLAGRSFLDDDIDIFQFLNVSFEERSSEAAKPVSTSKKRIYRGVEIEEAETSTVSNKPREKVKKPLRIYRGQILED</sequence>
<reference evidence="1" key="1">
    <citation type="journal article" date="2014" name="Int. J. Syst. Evol. Microbiol.">
        <title>Complete genome of a new Firmicutes species belonging to the dominant human colonic microbiota ('Ruminococcus bicirculans') reveals two chromosomes and a selective capacity to utilize plant glucans.</title>
        <authorList>
            <consortium name="NISC Comparative Sequencing Program"/>
            <person name="Wegmann U."/>
            <person name="Louis P."/>
            <person name="Goesmann A."/>
            <person name="Henrissat B."/>
            <person name="Duncan S.H."/>
            <person name="Flint H.J."/>
        </authorList>
    </citation>
    <scope>NUCLEOTIDE SEQUENCE</scope>
    <source>
        <strain evidence="1">NBRC 102424</strain>
    </source>
</reference>
<dbReference type="EMBL" id="BSND01000004">
    <property type="protein sequence ID" value="GLP99293.1"/>
    <property type="molecule type" value="Genomic_DNA"/>
</dbReference>
<accession>A0ABQ5TU94</accession>
<keyword evidence="2" id="KW-1185">Reference proteome</keyword>
<evidence type="ECO:0000313" key="1">
    <source>
        <dbReference type="EMBL" id="GLP99293.1"/>
    </source>
</evidence>
<dbReference type="Proteomes" id="UP001161423">
    <property type="component" value="Unassembled WGS sequence"/>
</dbReference>
<organism evidence="1 2">
    <name type="scientific">Methylophaga thalassica</name>
    <dbReference type="NCBI Taxonomy" id="40223"/>
    <lineage>
        <taxon>Bacteria</taxon>
        <taxon>Pseudomonadati</taxon>
        <taxon>Pseudomonadota</taxon>
        <taxon>Gammaproteobacteria</taxon>
        <taxon>Thiotrichales</taxon>
        <taxon>Piscirickettsiaceae</taxon>
        <taxon>Methylophaga</taxon>
    </lineage>
</organism>
<evidence type="ECO:0000313" key="2">
    <source>
        <dbReference type="Proteomes" id="UP001161423"/>
    </source>
</evidence>
<evidence type="ECO:0008006" key="3">
    <source>
        <dbReference type="Google" id="ProtNLM"/>
    </source>
</evidence>
<dbReference type="RefSeq" id="WP_284722733.1">
    <property type="nucleotide sequence ID" value="NZ_BSND01000004.1"/>
</dbReference>
<proteinExistence type="predicted"/>
<gene>
    <name evidence="1" type="ORF">GCM10007891_11470</name>
</gene>
<name>A0ABQ5TU94_9GAMM</name>
<protein>
    <recommendedName>
        <fullName evidence="3">DUF4388 domain-containing protein</fullName>
    </recommendedName>
</protein>
<reference evidence="1" key="2">
    <citation type="submission" date="2023-01" db="EMBL/GenBank/DDBJ databases">
        <title>Draft genome sequence of Methylophaga thalassica strain NBRC 102424.</title>
        <authorList>
            <person name="Sun Q."/>
            <person name="Mori K."/>
        </authorList>
    </citation>
    <scope>NUCLEOTIDE SEQUENCE</scope>
    <source>
        <strain evidence="1">NBRC 102424</strain>
    </source>
</reference>